<protein>
    <submittedName>
        <fullName evidence="2">Mycothiol maleylpyruvate isomerase N-terminal domain-containing protein</fullName>
    </submittedName>
</protein>
<dbReference type="Pfam" id="PF11716">
    <property type="entry name" value="MDMPI_N"/>
    <property type="match status" value="1"/>
</dbReference>
<dbReference type="GO" id="GO:0016853">
    <property type="term" value="F:isomerase activity"/>
    <property type="evidence" value="ECO:0007669"/>
    <property type="project" value="UniProtKB-KW"/>
</dbReference>
<dbReference type="GO" id="GO:0046872">
    <property type="term" value="F:metal ion binding"/>
    <property type="evidence" value="ECO:0007669"/>
    <property type="project" value="InterPro"/>
</dbReference>
<dbReference type="Gene3D" id="1.20.120.450">
    <property type="entry name" value="dinb family like domain"/>
    <property type="match status" value="1"/>
</dbReference>
<dbReference type="STRING" id="1550231.SAMN05660662_1610"/>
<dbReference type="SUPFAM" id="SSF109854">
    <property type="entry name" value="DinB/YfiT-like putative metalloenzymes"/>
    <property type="match status" value="1"/>
</dbReference>
<gene>
    <name evidence="2" type="ORF">SAMN05660662_1610</name>
</gene>
<evidence type="ECO:0000313" key="3">
    <source>
        <dbReference type="Proteomes" id="UP000199406"/>
    </source>
</evidence>
<accession>A0A1G7JMW6</accession>
<dbReference type="Proteomes" id="UP000199406">
    <property type="component" value="Unassembled WGS sequence"/>
</dbReference>
<dbReference type="EMBL" id="FNBT01000002">
    <property type="protein sequence ID" value="SDF26320.1"/>
    <property type="molecule type" value="Genomic_DNA"/>
</dbReference>
<dbReference type="RefSeq" id="WP_218122293.1">
    <property type="nucleotide sequence ID" value="NZ_FNBT01000002.1"/>
</dbReference>
<dbReference type="AlphaFoldDB" id="A0A1G7JMW6"/>
<keyword evidence="2" id="KW-0670">Pyruvate</keyword>
<name>A0A1G7JMW6_9ACTN</name>
<proteinExistence type="predicted"/>
<keyword evidence="2" id="KW-0413">Isomerase</keyword>
<evidence type="ECO:0000259" key="1">
    <source>
        <dbReference type="Pfam" id="PF11716"/>
    </source>
</evidence>
<evidence type="ECO:0000313" key="2">
    <source>
        <dbReference type="EMBL" id="SDF26320.1"/>
    </source>
</evidence>
<keyword evidence="3" id="KW-1185">Reference proteome</keyword>
<reference evidence="3" key="1">
    <citation type="submission" date="2016-10" db="EMBL/GenBank/DDBJ databases">
        <authorList>
            <person name="Varghese N."/>
            <person name="Submissions S."/>
        </authorList>
    </citation>
    <scope>NUCLEOTIDE SEQUENCE [LARGE SCALE GENOMIC DNA]</scope>
    <source>
        <strain evidence="3">DSM 44268</strain>
    </source>
</reference>
<organism evidence="2 3">
    <name type="scientific">Blastococcus aurantiacus</name>
    <dbReference type="NCBI Taxonomy" id="1550231"/>
    <lineage>
        <taxon>Bacteria</taxon>
        <taxon>Bacillati</taxon>
        <taxon>Actinomycetota</taxon>
        <taxon>Actinomycetes</taxon>
        <taxon>Geodermatophilales</taxon>
        <taxon>Geodermatophilaceae</taxon>
        <taxon>Blastococcus</taxon>
    </lineage>
</organism>
<feature type="domain" description="Mycothiol-dependent maleylpyruvate isomerase metal-binding" evidence="1">
    <location>
        <begin position="17"/>
        <end position="154"/>
    </location>
</feature>
<dbReference type="InterPro" id="IPR034660">
    <property type="entry name" value="DinB/YfiT-like"/>
</dbReference>
<dbReference type="InterPro" id="IPR024344">
    <property type="entry name" value="MDMPI_metal-binding"/>
</dbReference>
<sequence>MTARLLLLRTAYGDLVELLHEVAAAGEEWSPTACRGWTVLDLGFHLLGDTRRALVGLNTPAPGPADHDAVTYWRGWRPPGPGDDEALRRTRAVASTAIASADLASAYAESTAAVLVTAARVPAGQLVRTQDRVMEVDHVLSTLVVEAAVHHLDLVAHLDRPGPGAGPLAEVRRVLQGLLGGPLPARWDDVTAARRGTGREPLDEADLRQLGAAAEAFPLFG</sequence>